<protein>
    <submittedName>
        <fullName evidence="1">Uncharacterized protein</fullName>
    </submittedName>
</protein>
<evidence type="ECO:0000313" key="1">
    <source>
        <dbReference type="EMBL" id="MFB9233672.1"/>
    </source>
</evidence>
<dbReference type="EMBL" id="JBHMEA010000051">
    <property type="protein sequence ID" value="MFB9233672.1"/>
    <property type="molecule type" value="Genomic_DNA"/>
</dbReference>
<comment type="caution">
    <text evidence="1">The sequence shown here is derived from an EMBL/GenBank/DDBJ whole genome shotgun (WGS) entry which is preliminary data.</text>
</comment>
<reference evidence="1 2" key="1">
    <citation type="submission" date="2024-09" db="EMBL/GenBank/DDBJ databases">
        <authorList>
            <person name="Sun Q."/>
            <person name="Mori K."/>
        </authorList>
    </citation>
    <scope>NUCLEOTIDE SEQUENCE [LARGE SCALE GENOMIC DNA]</scope>
    <source>
        <strain evidence="1 2">CECT 8726</strain>
    </source>
</reference>
<proteinExistence type="predicted"/>
<sequence length="225" mass="25588">MTAFEKAKFMQTTKQLFPLDLWHGTSAHLLDSIKEFGLGGVNVVLQTKVLDFLEEAIKLVRFDPDEYTDPRHAILSIIRHAADQRVTAMNWRHGGVYVTGSKEKASSYAFRAPESFDFAKQILKNSAPDEVEVIRDLLGSYRELSNFIDKPVAPVLVKISQIPLEYIRAEHGGSAQELHQFLKALPKEIIKQQAFEMQTVISFDQLEIFEVSGDPDTREFSYSRL</sequence>
<dbReference type="RefSeq" id="WP_213889497.1">
    <property type="nucleotide sequence ID" value="NZ_JAGFNU010000007.1"/>
</dbReference>
<evidence type="ECO:0000313" key="2">
    <source>
        <dbReference type="Proteomes" id="UP001589683"/>
    </source>
</evidence>
<gene>
    <name evidence="1" type="ORF">ACFFUT_17910</name>
</gene>
<accession>A0ABV5JJP6</accession>
<keyword evidence="2" id="KW-1185">Reference proteome</keyword>
<dbReference type="Proteomes" id="UP001589683">
    <property type="component" value="Unassembled WGS sequence"/>
</dbReference>
<organism evidence="1 2">
    <name type="scientific">Pseudohalocynthiibacter aestuariivivens</name>
    <dbReference type="NCBI Taxonomy" id="1591409"/>
    <lineage>
        <taxon>Bacteria</taxon>
        <taxon>Pseudomonadati</taxon>
        <taxon>Pseudomonadota</taxon>
        <taxon>Alphaproteobacteria</taxon>
        <taxon>Rhodobacterales</taxon>
        <taxon>Paracoccaceae</taxon>
        <taxon>Pseudohalocynthiibacter</taxon>
    </lineage>
</organism>
<name>A0ABV5JJP6_9RHOB</name>